<organism evidence="1">
    <name type="scientific">Rhizophagus irregularis (strain DAOM 181602 / DAOM 197198 / MUCL 43194)</name>
    <name type="common">Arbuscular mycorrhizal fungus</name>
    <name type="synonym">Glomus intraradices</name>
    <dbReference type="NCBI Taxonomy" id="747089"/>
    <lineage>
        <taxon>Eukaryota</taxon>
        <taxon>Fungi</taxon>
        <taxon>Fungi incertae sedis</taxon>
        <taxon>Mucoromycota</taxon>
        <taxon>Glomeromycotina</taxon>
        <taxon>Glomeromycetes</taxon>
        <taxon>Glomerales</taxon>
        <taxon>Glomeraceae</taxon>
        <taxon>Rhizophagus</taxon>
    </lineage>
</organism>
<gene>
    <name evidence="1" type="ORF">GLOINDRAFT_24825</name>
</gene>
<evidence type="ECO:0000313" key="1">
    <source>
        <dbReference type="EMBL" id="ESA14564.1"/>
    </source>
</evidence>
<dbReference type="EMBL" id="KI282787">
    <property type="protein sequence ID" value="ESA14564.1"/>
    <property type="molecule type" value="Genomic_DNA"/>
</dbReference>
<reference evidence="1" key="1">
    <citation type="submission" date="2013-07" db="EMBL/GenBank/DDBJ databases">
        <title>The genome of an arbuscular mycorrhizal fungus provides insights into the evolution of the oldest plant symbiosis.</title>
        <authorList>
            <consortium name="DOE Joint Genome Institute"/>
            <person name="Tisserant E."/>
            <person name="Malbreil M."/>
            <person name="Kuo A."/>
            <person name="Kohler A."/>
            <person name="Symeonidi A."/>
            <person name="Balestrini R."/>
            <person name="Charron P."/>
            <person name="Duensing N."/>
            <person name="Frei-dit-Frey N."/>
            <person name="Gianinazzi-Pearson V."/>
            <person name="Gilbert B."/>
            <person name="Handa Y."/>
            <person name="Hijri M."/>
            <person name="Kaul R."/>
            <person name="Kawaguchi M."/>
            <person name="Krajinski F."/>
            <person name="Lammers P."/>
            <person name="Lapierre D."/>
            <person name="Masclaux F.G."/>
            <person name="Murat C."/>
            <person name="Morin E."/>
            <person name="Ndikumana S."/>
            <person name="Pagni M."/>
            <person name="Petitpierre D."/>
            <person name="Requena N."/>
            <person name="Rosikiewicz P."/>
            <person name="Riley R."/>
            <person name="Saito K."/>
            <person name="San Clemente H."/>
            <person name="Shapiro H."/>
            <person name="van Tuinen D."/>
            <person name="Becard G."/>
            <person name="Bonfante P."/>
            <person name="Paszkowski U."/>
            <person name="Shachar-Hill Y."/>
            <person name="Young J.P."/>
            <person name="Sanders I.R."/>
            <person name="Henrissat B."/>
            <person name="Rensing S.A."/>
            <person name="Grigoriev I.V."/>
            <person name="Corradi N."/>
            <person name="Roux C."/>
            <person name="Martin F."/>
        </authorList>
    </citation>
    <scope>NUCLEOTIDE SEQUENCE</scope>
    <source>
        <strain evidence="1">DAOM 197198</strain>
    </source>
</reference>
<name>U9U2G3_RHIID</name>
<dbReference type="AlphaFoldDB" id="U9U2G3"/>
<proteinExistence type="predicted"/>
<sequence length="132" mass="15059">MTKYCKACSDVTDICICVTDQLMSQINPCDISQKVINILFGQLYTEQKEGLSENLICIDYGRLFKTDLDGYYPVIVGSRPPPDDLLWKILKILDLQLKLTIELGIRRKGLTSNLQASLATRFKDIKDLTNRR</sequence>
<dbReference type="HOGENOM" id="CLU_1918183_0_0_1"/>
<protein>
    <submittedName>
        <fullName evidence="1">Uncharacterized protein</fullName>
    </submittedName>
</protein>
<accession>U9U2G3</accession>